<keyword evidence="16" id="KW-1185">Reference proteome</keyword>
<evidence type="ECO:0000256" key="13">
    <source>
        <dbReference type="PIRSR" id="PIRSR602401-1"/>
    </source>
</evidence>
<dbReference type="GO" id="GO:0004497">
    <property type="term" value="F:monooxygenase activity"/>
    <property type="evidence" value="ECO:0007669"/>
    <property type="project" value="UniProtKB-KW"/>
</dbReference>
<protein>
    <submittedName>
        <fullName evidence="15">Cytochrome P450</fullName>
    </submittedName>
</protein>
<comment type="pathway">
    <text evidence="3">Secondary metabolite biosynthesis.</text>
</comment>
<dbReference type="SUPFAM" id="SSF48264">
    <property type="entry name" value="Cytochrome P450"/>
    <property type="match status" value="1"/>
</dbReference>
<dbReference type="OMA" id="RWPMAEL"/>
<dbReference type="PRINTS" id="PR00385">
    <property type="entry name" value="P450"/>
</dbReference>
<evidence type="ECO:0000256" key="5">
    <source>
        <dbReference type="ARBA" id="ARBA00022617"/>
    </source>
</evidence>
<keyword evidence="8" id="KW-1133">Transmembrane helix</keyword>
<keyword evidence="7 13" id="KW-0479">Metal-binding</keyword>
<evidence type="ECO:0000256" key="11">
    <source>
        <dbReference type="ARBA" id="ARBA00023033"/>
    </source>
</evidence>
<keyword evidence="10 13" id="KW-0408">Iron</keyword>
<dbReference type="AlphaFoldDB" id="A0A2H3IY36"/>
<name>A0A2H3IY36_WOLCO</name>
<feature type="non-terminal residue" evidence="15">
    <location>
        <position position="1"/>
    </location>
</feature>
<reference evidence="15 16" key="1">
    <citation type="journal article" date="2012" name="Science">
        <title>The Paleozoic origin of enzymatic lignin decomposition reconstructed from 31 fungal genomes.</title>
        <authorList>
            <person name="Floudas D."/>
            <person name="Binder M."/>
            <person name="Riley R."/>
            <person name="Barry K."/>
            <person name="Blanchette R.A."/>
            <person name="Henrissat B."/>
            <person name="Martinez A.T."/>
            <person name="Otillar R."/>
            <person name="Spatafora J.W."/>
            <person name="Yadav J.S."/>
            <person name="Aerts A."/>
            <person name="Benoit I."/>
            <person name="Boyd A."/>
            <person name="Carlson A."/>
            <person name="Copeland A."/>
            <person name="Coutinho P.M."/>
            <person name="de Vries R.P."/>
            <person name="Ferreira P."/>
            <person name="Findley K."/>
            <person name="Foster B."/>
            <person name="Gaskell J."/>
            <person name="Glotzer D."/>
            <person name="Gorecki P."/>
            <person name="Heitman J."/>
            <person name="Hesse C."/>
            <person name="Hori C."/>
            <person name="Igarashi K."/>
            <person name="Jurgens J.A."/>
            <person name="Kallen N."/>
            <person name="Kersten P."/>
            <person name="Kohler A."/>
            <person name="Kuees U."/>
            <person name="Kumar T.K.A."/>
            <person name="Kuo A."/>
            <person name="LaButti K."/>
            <person name="Larrondo L.F."/>
            <person name="Lindquist E."/>
            <person name="Ling A."/>
            <person name="Lombard V."/>
            <person name="Lucas S."/>
            <person name="Lundell T."/>
            <person name="Martin R."/>
            <person name="McLaughlin D.J."/>
            <person name="Morgenstern I."/>
            <person name="Morin E."/>
            <person name="Murat C."/>
            <person name="Nagy L.G."/>
            <person name="Nolan M."/>
            <person name="Ohm R.A."/>
            <person name="Patyshakuliyeva A."/>
            <person name="Rokas A."/>
            <person name="Ruiz-Duenas F.J."/>
            <person name="Sabat G."/>
            <person name="Salamov A."/>
            <person name="Samejima M."/>
            <person name="Schmutz J."/>
            <person name="Slot J.C."/>
            <person name="St John F."/>
            <person name="Stenlid J."/>
            <person name="Sun H."/>
            <person name="Sun S."/>
            <person name="Syed K."/>
            <person name="Tsang A."/>
            <person name="Wiebenga A."/>
            <person name="Young D."/>
            <person name="Pisabarro A."/>
            <person name="Eastwood D.C."/>
            <person name="Martin F."/>
            <person name="Cullen D."/>
            <person name="Grigoriev I.V."/>
            <person name="Hibbett D.S."/>
        </authorList>
    </citation>
    <scope>NUCLEOTIDE SEQUENCE [LARGE SCALE GENOMIC DNA]</scope>
    <source>
        <strain evidence="15 16">MD-104</strain>
    </source>
</reference>
<dbReference type="GO" id="GO:0016020">
    <property type="term" value="C:membrane"/>
    <property type="evidence" value="ECO:0007669"/>
    <property type="project" value="UniProtKB-SubCell"/>
</dbReference>
<dbReference type="Proteomes" id="UP000218811">
    <property type="component" value="Unassembled WGS sequence"/>
</dbReference>
<dbReference type="GO" id="GO:0020037">
    <property type="term" value="F:heme binding"/>
    <property type="evidence" value="ECO:0007669"/>
    <property type="project" value="InterPro"/>
</dbReference>
<evidence type="ECO:0000256" key="10">
    <source>
        <dbReference type="ARBA" id="ARBA00023004"/>
    </source>
</evidence>
<sequence length="426" mass="48143">EAYYTWSSLIHIGAVVSLPVFGQDVIIVNSIEAATELLDARRNFACRPRWPMADLLGRQRSVGFHRYGERLKKLRKILHASLSSSVVTSTWSARLEAQSISLCKALLCNQQTVNVVVEDNMQDHIINYIYGRRPTPEYTQLLKQVMHETGVALQPGRWLVNFIPALAWIPAWTPGAAFQRWAREARESLVALTHQPFHRVQVDMLDGVSTSSFVKRSLESLSNPSSVEDREIVMDAAGSFMTAGIDTLVSIIQTFLAIMVRHEAVQNRAYQEIIEVVGTHRLPGLEHRGSLPYVDAVIQEVFRFNPPIPLLSRSNIEEDGYDGYRIPQRSWILGNLWGILHDETRYPDADQFVPERFIPSDGTSKPLDPRSIVFGFGRRRCPGVHFAEMLVYLIVARLLRLCVFSPEVQDGTIVLPPIDFMTSLVP</sequence>
<dbReference type="GO" id="GO:0005506">
    <property type="term" value="F:iron ion binding"/>
    <property type="evidence" value="ECO:0007669"/>
    <property type="project" value="InterPro"/>
</dbReference>
<dbReference type="Gene3D" id="1.10.630.10">
    <property type="entry name" value="Cytochrome P450"/>
    <property type="match status" value="1"/>
</dbReference>
<accession>A0A2H3IY36</accession>
<evidence type="ECO:0000256" key="12">
    <source>
        <dbReference type="ARBA" id="ARBA00023136"/>
    </source>
</evidence>
<keyword evidence="9 14" id="KW-0560">Oxidoreductase</keyword>
<evidence type="ECO:0000256" key="7">
    <source>
        <dbReference type="ARBA" id="ARBA00022723"/>
    </source>
</evidence>
<evidence type="ECO:0000256" key="4">
    <source>
        <dbReference type="ARBA" id="ARBA00010617"/>
    </source>
</evidence>
<dbReference type="InterPro" id="IPR002401">
    <property type="entry name" value="Cyt_P450_E_grp-I"/>
</dbReference>
<comment type="cofactor">
    <cofactor evidence="1 13">
        <name>heme</name>
        <dbReference type="ChEBI" id="CHEBI:30413"/>
    </cofactor>
</comment>
<feature type="binding site" description="axial binding residue" evidence="13">
    <location>
        <position position="381"/>
    </location>
    <ligand>
        <name>heme</name>
        <dbReference type="ChEBI" id="CHEBI:30413"/>
    </ligand>
    <ligandPart>
        <name>Fe</name>
        <dbReference type="ChEBI" id="CHEBI:18248"/>
    </ligandPart>
</feature>
<dbReference type="InterPro" id="IPR017972">
    <property type="entry name" value="Cyt_P450_CS"/>
</dbReference>
<dbReference type="PROSITE" id="PS00086">
    <property type="entry name" value="CYTOCHROME_P450"/>
    <property type="match status" value="1"/>
</dbReference>
<comment type="subcellular location">
    <subcellularLocation>
        <location evidence="2">Membrane</location>
        <topology evidence="2">Single-pass membrane protein</topology>
    </subcellularLocation>
</comment>
<dbReference type="GO" id="GO:0016705">
    <property type="term" value="F:oxidoreductase activity, acting on paired donors, with incorporation or reduction of molecular oxygen"/>
    <property type="evidence" value="ECO:0007669"/>
    <property type="project" value="InterPro"/>
</dbReference>
<keyword evidence="11 14" id="KW-0503">Monooxygenase</keyword>
<evidence type="ECO:0000256" key="14">
    <source>
        <dbReference type="RuleBase" id="RU000461"/>
    </source>
</evidence>
<evidence type="ECO:0000256" key="3">
    <source>
        <dbReference type="ARBA" id="ARBA00005179"/>
    </source>
</evidence>
<dbReference type="InterPro" id="IPR001128">
    <property type="entry name" value="Cyt_P450"/>
</dbReference>
<evidence type="ECO:0000256" key="1">
    <source>
        <dbReference type="ARBA" id="ARBA00001971"/>
    </source>
</evidence>
<evidence type="ECO:0000256" key="6">
    <source>
        <dbReference type="ARBA" id="ARBA00022692"/>
    </source>
</evidence>
<evidence type="ECO:0000256" key="9">
    <source>
        <dbReference type="ARBA" id="ARBA00023002"/>
    </source>
</evidence>
<comment type="similarity">
    <text evidence="4 14">Belongs to the cytochrome P450 family.</text>
</comment>
<proteinExistence type="inferred from homology"/>
<dbReference type="STRING" id="742152.A0A2H3IY36"/>
<dbReference type="EMBL" id="KB467832">
    <property type="protein sequence ID" value="PCH34876.1"/>
    <property type="molecule type" value="Genomic_DNA"/>
</dbReference>
<organism evidence="15 16">
    <name type="scientific">Wolfiporia cocos (strain MD-104)</name>
    <name type="common">Brown rot fungus</name>
    <dbReference type="NCBI Taxonomy" id="742152"/>
    <lineage>
        <taxon>Eukaryota</taxon>
        <taxon>Fungi</taxon>
        <taxon>Dikarya</taxon>
        <taxon>Basidiomycota</taxon>
        <taxon>Agaricomycotina</taxon>
        <taxon>Agaricomycetes</taxon>
        <taxon>Polyporales</taxon>
        <taxon>Phaeolaceae</taxon>
        <taxon>Wolfiporia</taxon>
    </lineage>
</organism>
<gene>
    <name evidence="15" type="ORF">WOLCODRAFT_79135</name>
</gene>
<dbReference type="InterPro" id="IPR050364">
    <property type="entry name" value="Cytochrome_P450_fung"/>
</dbReference>
<keyword evidence="6" id="KW-0812">Transmembrane</keyword>
<evidence type="ECO:0000313" key="16">
    <source>
        <dbReference type="Proteomes" id="UP000218811"/>
    </source>
</evidence>
<evidence type="ECO:0000256" key="8">
    <source>
        <dbReference type="ARBA" id="ARBA00022989"/>
    </source>
</evidence>
<dbReference type="OrthoDB" id="2789670at2759"/>
<dbReference type="InterPro" id="IPR036396">
    <property type="entry name" value="Cyt_P450_sf"/>
</dbReference>
<dbReference type="PRINTS" id="PR00463">
    <property type="entry name" value="EP450I"/>
</dbReference>
<keyword evidence="5 13" id="KW-0349">Heme</keyword>
<dbReference type="PANTHER" id="PTHR46300">
    <property type="entry name" value="P450, PUTATIVE (EUROFUNG)-RELATED-RELATED"/>
    <property type="match status" value="1"/>
</dbReference>
<evidence type="ECO:0000313" key="15">
    <source>
        <dbReference type="EMBL" id="PCH34876.1"/>
    </source>
</evidence>
<evidence type="ECO:0000256" key="2">
    <source>
        <dbReference type="ARBA" id="ARBA00004167"/>
    </source>
</evidence>
<dbReference type="Pfam" id="PF00067">
    <property type="entry name" value="p450"/>
    <property type="match status" value="1"/>
</dbReference>
<dbReference type="PANTHER" id="PTHR46300:SF7">
    <property type="entry name" value="P450, PUTATIVE (EUROFUNG)-RELATED"/>
    <property type="match status" value="1"/>
</dbReference>
<keyword evidence="12" id="KW-0472">Membrane</keyword>